<reference evidence="3 4" key="1">
    <citation type="submission" date="2023-07" db="EMBL/GenBank/DDBJ databases">
        <title>Genomic Encyclopedia of Type Strains, Phase IV (KMG-IV): sequencing the most valuable type-strain genomes for metagenomic binning, comparative biology and taxonomic classification.</title>
        <authorList>
            <person name="Goeker M."/>
        </authorList>
    </citation>
    <scope>NUCLEOTIDE SEQUENCE [LARGE SCALE GENOMIC DNA]</scope>
    <source>
        <strain evidence="3 4">DSM 16460</strain>
    </source>
</reference>
<organism evidence="3 4">
    <name type="scientific">Alkalibacillus salilacus</name>
    <dbReference type="NCBI Taxonomy" id="284582"/>
    <lineage>
        <taxon>Bacteria</taxon>
        <taxon>Bacillati</taxon>
        <taxon>Bacillota</taxon>
        <taxon>Bacilli</taxon>
        <taxon>Bacillales</taxon>
        <taxon>Bacillaceae</taxon>
        <taxon>Alkalibacillus</taxon>
    </lineage>
</organism>
<evidence type="ECO:0000259" key="2">
    <source>
        <dbReference type="Pfam" id="PF00582"/>
    </source>
</evidence>
<dbReference type="EMBL" id="JAUSTQ010000008">
    <property type="protein sequence ID" value="MDQ0159998.1"/>
    <property type="molecule type" value="Genomic_DNA"/>
</dbReference>
<protein>
    <submittedName>
        <fullName evidence="3">Nucleotide-binding universal stress UspA family protein</fullName>
    </submittedName>
</protein>
<gene>
    <name evidence="3" type="ORF">J2S77_001999</name>
</gene>
<evidence type="ECO:0000313" key="3">
    <source>
        <dbReference type="EMBL" id="MDQ0159998.1"/>
    </source>
</evidence>
<evidence type="ECO:0000313" key="4">
    <source>
        <dbReference type="Proteomes" id="UP001224359"/>
    </source>
</evidence>
<accession>A0ABT9VGA1</accession>
<dbReference type="Gene3D" id="3.40.50.620">
    <property type="entry name" value="HUPs"/>
    <property type="match status" value="1"/>
</dbReference>
<evidence type="ECO:0000256" key="1">
    <source>
        <dbReference type="ARBA" id="ARBA00008791"/>
    </source>
</evidence>
<comment type="similarity">
    <text evidence="1">Belongs to the universal stress protein A family.</text>
</comment>
<dbReference type="Proteomes" id="UP001224359">
    <property type="component" value="Unassembled WGS sequence"/>
</dbReference>
<dbReference type="InterPro" id="IPR006016">
    <property type="entry name" value="UspA"/>
</dbReference>
<dbReference type="PRINTS" id="PR01438">
    <property type="entry name" value="UNVRSLSTRESS"/>
</dbReference>
<proteinExistence type="inferred from homology"/>
<dbReference type="SUPFAM" id="SSF52402">
    <property type="entry name" value="Adenine nucleotide alpha hydrolases-like"/>
    <property type="match status" value="1"/>
</dbReference>
<dbReference type="PANTHER" id="PTHR46268">
    <property type="entry name" value="STRESS RESPONSE PROTEIN NHAX"/>
    <property type="match status" value="1"/>
</dbReference>
<feature type="domain" description="UspA" evidence="2">
    <location>
        <begin position="5"/>
        <end position="157"/>
    </location>
</feature>
<comment type="caution">
    <text evidence="3">The sequence shown here is derived from an EMBL/GenBank/DDBJ whole genome shotgun (WGS) entry which is preliminary data.</text>
</comment>
<dbReference type="CDD" id="cd00293">
    <property type="entry name" value="USP-like"/>
    <property type="match status" value="1"/>
</dbReference>
<dbReference type="RefSeq" id="WP_306976901.1">
    <property type="nucleotide sequence ID" value="NZ_JAUSTQ010000008.1"/>
</dbReference>
<sequence>MNALFNHVLLAYDGSPDSQKALEIAEGITRQSDARLYLVFVEGHDPYNHPAPYDNEALNDPNQNFPNISQMNSYEDVERLADSVMEQAKSEVSKDIDVRFDVLTGPPERRIIQYSEENDIDLIVIGNRGLGGVKRFVMGSISHKVSNDAHCPVLVTK</sequence>
<keyword evidence="4" id="KW-1185">Reference proteome</keyword>
<dbReference type="InterPro" id="IPR006015">
    <property type="entry name" value="Universal_stress_UspA"/>
</dbReference>
<dbReference type="InterPro" id="IPR014729">
    <property type="entry name" value="Rossmann-like_a/b/a_fold"/>
</dbReference>
<name>A0ABT9VGA1_9BACI</name>
<dbReference type="PANTHER" id="PTHR46268:SF6">
    <property type="entry name" value="UNIVERSAL STRESS PROTEIN UP12"/>
    <property type="match status" value="1"/>
</dbReference>
<dbReference type="Pfam" id="PF00582">
    <property type="entry name" value="Usp"/>
    <property type="match status" value="1"/>
</dbReference>